<dbReference type="InterPro" id="IPR008153">
    <property type="entry name" value="GAE_dom"/>
</dbReference>
<dbReference type="GO" id="GO:0005802">
    <property type="term" value="C:trans-Golgi network"/>
    <property type="evidence" value="ECO:0007669"/>
    <property type="project" value="TreeGrafter"/>
</dbReference>
<name>A0A9P6MH11_9FUNG</name>
<dbReference type="PANTHER" id="PTHR47180:SF1">
    <property type="entry name" value="ADP-RIBOSYLATION FACTOR-BINDING PROTEIN GGA1-RELATED"/>
    <property type="match status" value="1"/>
</dbReference>
<feature type="region of interest" description="Disordered" evidence="5">
    <location>
        <begin position="57"/>
        <end position="79"/>
    </location>
</feature>
<dbReference type="Proteomes" id="UP000749646">
    <property type="component" value="Unassembled WGS sequence"/>
</dbReference>
<dbReference type="GO" id="GO:0006896">
    <property type="term" value="P:Golgi to vacuole transport"/>
    <property type="evidence" value="ECO:0007669"/>
    <property type="project" value="TreeGrafter"/>
</dbReference>
<dbReference type="Pfam" id="PF02883">
    <property type="entry name" value="Alpha_adaptinC2"/>
    <property type="match status" value="1"/>
</dbReference>
<keyword evidence="8" id="KW-1185">Reference proteome</keyword>
<dbReference type="EMBL" id="JAAAHW010000670">
    <property type="protein sequence ID" value="KAG0000039.1"/>
    <property type="molecule type" value="Genomic_DNA"/>
</dbReference>
<dbReference type="PANTHER" id="PTHR47180">
    <property type="entry name" value="ADP-RIBOSYLATION FACTOR-BINDING PROTEIN GGA1-RELATED"/>
    <property type="match status" value="1"/>
</dbReference>
<dbReference type="InterPro" id="IPR013041">
    <property type="entry name" value="Clathrin_app_Ig-like_sf"/>
</dbReference>
<dbReference type="SMART" id="SM00809">
    <property type="entry name" value="Alpha_adaptinC2"/>
    <property type="match status" value="1"/>
</dbReference>
<dbReference type="PROSITE" id="PS50180">
    <property type="entry name" value="GAE"/>
    <property type="match status" value="1"/>
</dbReference>
<evidence type="ECO:0000256" key="4">
    <source>
        <dbReference type="ARBA" id="ARBA00023034"/>
    </source>
</evidence>
<dbReference type="GO" id="GO:0043328">
    <property type="term" value="P:protein transport to vacuole involved in ubiquitin-dependent protein catabolic process via the multivesicular body sorting pathway"/>
    <property type="evidence" value="ECO:0007669"/>
    <property type="project" value="TreeGrafter"/>
</dbReference>
<evidence type="ECO:0000313" key="8">
    <source>
        <dbReference type="Proteomes" id="UP000749646"/>
    </source>
</evidence>
<evidence type="ECO:0000313" key="7">
    <source>
        <dbReference type="EMBL" id="KAG0000039.1"/>
    </source>
</evidence>
<evidence type="ECO:0000256" key="1">
    <source>
        <dbReference type="ARBA" id="ARBA00004555"/>
    </source>
</evidence>
<evidence type="ECO:0000259" key="6">
    <source>
        <dbReference type="PROSITE" id="PS50180"/>
    </source>
</evidence>
<evidence type="ECO:0000256" key="3">
    <source>
        <dbReference type="ARBA" id="ARBA00022927"/>
    </source>
</evidence>
<keyword evidence="4" id="KW-0333">Golgi apparatus</keyword>
<dbReference type="GO" id="GO:0006895">
    <property type="term" value="P:Golgi to endosome transport"/>
    <property type="evidence" value="ECO:0007669"/>
    <property type="project" value="TreeGrafter"/>
</dbReference>
<protein>
    <submittedName>
        <fullName evidence="7">AP-1 complex subunit gamma-1</fullName>
    </submittedName>
</protein>
<feature type="region of interest" description="Disordered" evidence="5">
    <location>
        <begin position="1"/>
        <end position="27"/>
    </location>
</feature>
<dbReference type="GO" id="GO:0043130">
    <property type="term" value="F:ubiquitin binding"/>
    <property type="evidence" value="ECO:0007669"/>
    <property type="project" value="TreeGrafter"/>
</dbReference>
<sequence length="220" mass="23198">MGTSSGFSGLIQPSGAPPGYSGAPPGYSGFSSIGGSASGSGTGSPAFANSPQLMHQIAPQSASSRPSTPGYNPLQAQPSLSSAADSAFEDFDFVSNTGTTPKGPTTVVLLNKNGLLIELDVEYPGRDVSSIQAMVYFSNSLNSAMTMLTFRVAVQKSLQLQLNPQSSQVVAPFSKRAVSQPMSIKNPTRQQPLRIRYHVSYAIEGRTIEEQGEFNQFPSI</sequence>
<evidence type="ECO:0000256" key="2">
    <source>
        <dbReference type="ARBA" id="ARBA00022448"/>
    </source>
</evidence>
<dbReference type="GO" id="GO:0005829">
    <property type="term" value="C:cytosol"/>
    <property type="evidence" value="ECO:0007669"/>
    <property type="project" value="GOC"/>
</dbReference>
<reference evidence="7" key="1">
    <citation type="journal article" date="2020" name="Fungal Divers.">
        <title>Resolving the Mortierellaceae phylogeny through synthesis of multi-gene phylogenetics and phylogenomics.</title>
        <authorList>
            <person name="Vandepol N."/>
            <person name="Liber J."/>
            <person name="Desiro A."/>
            <person name="Na H."/>
            <person name="Kennedy M."/>
            <person name="Barry K."/>
            <person name="Grigoriev I.V."/>
            <person name="Miller A.N."/>
            <person name="O'Donnell K."/>
            <person name="Stajich J.E."/>
            <person name="Bonito G."/>
        </authorList>
    </citation>
    <scope>NUCLEOTIDE SEQUENCE</scope>
    <source>
        <strain evidence="7">MES-2147</strain>
    </source>
</reference>
<dbReference type="InterPro" id="IPR008152">
    <property type="entry name" value="Clathrin_a/b/g-adaptin_app_Ig"/>
</dbReference>
<dbReference type="InterPro" id="IPR052653">
    <property type="entry name" value="ARF-binding"/>
</dbReference>
<proteinExistence type="predicted"/>
<keyword evidence="3" id="KW-0653">Protein transport</keyword>
<dbReference type="AlphaFoldDB" id="A0A9P6MH11"/>
<feature type="compositionally biased region" description="Low complexity" evidence="5">
    <location>
        <begin position="13"/>
        <end position="27"/>
    </location>
</feature>
<organism evidence="7 8">
    <name type="scientific">Modicella reniformis</name>
    <dbReference type="NCBI Taxonomy" id="1440133"/>
    <lineage>
        <taxon>Eukaryota</taxon>
        <taxon>Fungi</taxon>
        <taxon>Fungi incertae sedis</taxon>
        <taxon>Mucoromycota</taxon>
        <taxon>Mortierellomycotina</taxon>
        <taxon>Mortierellomycetes</taxon>
        <taxon>Mortierellales</taxon>
        <taxon>Mortierellaceae</taxon>
        <taxon>Modicella</taxon>
    </lineage>
</organism>
<comment type="caution">
    <text evidence="7">The sequence shown here is derived from an EMBL/GenBank/DDBJ whole genome shotgun (WGS) entry which is preliminary data.</text>
</comment>
<gene>
    <name evidence="7" type="primary">AP1G1</name>
    <name evidence="7" type="ORF">BGZ65_004687</name>
</gene>
<dbReference type="SUPFAM" id="SSF49348">
    <property type="entry name" value="Clathrin adaptor appendage domain"/>
    <property type="match status" value="1"/>
</dbReference>
<feature type="domain" description="GAE" evidence="6">
    <location>
        <begin position="102"/>
        <end position="218"/>
    </location>
</feature>
<evidence type="ECO:0000256" key="5">
    <source>
        <dbReference type="SAM" id="MobiDB-lite"/>
    </source>
</evidence>
<comment type="subcellular location">
    <subcellularLocation>
        <location evidence="1">Golgi apparatus</location>
    </subcellularLocation>
</comment>
<keyword evidence="2" id="KW-0813">Transport</keyword>
<dbReference type="Gene3D" id="2.60.40.1230">
    <property type="match status" value="1"/>
</dbReference>
<dbReference type="OrthoDB" id="447025at2759"/>
<accession>A0A9P6MH11</accession>